<reference evidence="1" key="1">
    <citation type="submission" date="2018-02" db="EMBL/GenBank/DDBJ databases">
        <title>Rhizophora mucronata_Transcriptome.</title>
        <authorList>
            <person name="Meera S.P."/>
            <person name="Sreeshan A."/>
            <person name="Augustine A."/>
        </authorList>
    </citation>
    <scope>NUCLEOTIDE SEQUENCE</scope>
    <source>
        <tissue evidence="1">Leaf</tissue>
    </source>
</reference>
<proteinExistence type="predicted"/>
<evidence type="ECO:0000313" key="1">
    <source>
        <dbReference type="EMBL" id="MBW86281.1"/>
    </source>
</evidence>
<accession>A0A2P2IYI3</accession>
<sequence length="34" mass="3787">MNLFENTTGQITITVCVNKGPKKDIYFPGGHSYL</sequence>
<organism evidence="1">
    <name type="scientific">Rhizophora mucronata</name>
    <name type="common">Asiatic mangrove</name>
    <dbReference type="NCBI Taxonomy" id="61149"/>
    <lineage>
        <taxon>Eukaryota</taxon>
        <taxon>Viridiplantae</taxon>
        <taxon>Streptophyta</taxon>
        <taxon>Embryophyta</taxon>
        <taxon>Tracheophyta</taxon>
        <taxon>Spermatophyta</taxon>
        <taxon>Magnoliopsida</taxon>
        <taxon>eudicotyledons</taxon>
        <taxon>Gunneridae</taxon>
        <taxon>Pentapetalae</taxon>
        <taxon>rosids</taxon>
        <taxon>fabids</taxon>
        <taxon>Malpighiales</taxon>
        <taxon>Rhizophoraceae</taxon>
        <taxon>Rhizophora</taxon>
    </lineage>
</organism>
<name>A0A2P2IYI3_RHIMU</name>
<protein>
    <submittedName>
        <fullName evidence="1">Uncharacterized protein</fullName>
    </submittedName>
</protein>
<dbReference type="EMBL" id="GGEC01005798">
    <property type="protein sequence ID" value="MBW86281.1"/>
    <property type="molecule type" value="Transcribed_RNA"/>
</dbReference>
<dbReference type="AlphaFoldDB" id="A0A2P2IYI3"/>